<organism evidence="3 4">
    <name type="scientific">Acanthopleuribacter pedis</name>
    <dbReference type="NCBI Taxonomy" id="442870"/>
    <lineage>
        <taxon>Bacteria</taxon>
        <taxon>Pseudomonadati</taxon>
        <taxon>Acidobacteriota</taxon>
        <taxon>Holophagae</taxon>
        <taxon>Acanthopleuribacterales</taxon>
        <taxon>Acanthopleuribacteraceae</taxon>
        <taxon>Acanthopleuribacter</taxon>
    </lineage>
</organism>
<feature type="region of interest" description="Disordered" evidence="1">
    <location>
        <begin position="210"/>
        <end position="258"/>
    </location>
</feature>
<feature type="compositionally biased region" description="Basic and acidic residues" evidence="1">
    <location>
        <begin position="245"/>
        <end position="257"/>
    </location>
</feature>
<feature type="transmembrane region" description="Helical" evidence="2">
    <location>
        <begin position="265"/>
        <end position="283"/>
    </location>
</feature>
<keyword evidence="4" id="KW-1185">Reference proteome</keyword>
<reference evidence="3" key="1">
    <citation type="submission" date="2021-03" db="EMBL/GenBank/DDBJ databases">
        <authorList>
            <person name="Wang G."/>
        </authorList>
    </citation>
    <scope>NUCLEOTIDE SEQUENCE</scope>
    <source>
        <strain evidence="3">KCTC 12899</strain>
    </source>
</reference>
<keyword evidence="2" id="KW-0472">Membrane</keyword>
<dbReference type="EMBL" id="JAFREP010000007">
    <property type="protein sequence ID" value="MBO1318801.1"/>
    <property type="molecule type" value="Genomic_DNA"/>
</dbReference>
<protein>
    <submittedName>
        <fullName evidence="3">DUF4339 domain-containing protein</fullName>
    </submittedName>
</protein>
<dbReference type="RefSeq" id="WP_207858555.1">
    <property type="nucleotide sequence ID" value="NZ_JAFREP010000007.1"/>
</dbReference>
<accession>A0A8J7U4Z6</accession>
<evidence type="ECO:0000256" key="1">
    <source>
        <dbReference type="SAM" id="MobiDB-lite"/>
    </source>
</evidence>
<proteinExistence type="predicted"/>
<feature type="region of interest" description="Disordered" evidence="1">
    <location>
        <begin position="59"/>
        <end position="79"/>
    </location>
</feature>
<feature type="compositionally biased region" description="Basic and acidic residues" evidence="1">
    <location>
        <begin position="210"/>
        <end position="219"/>
    </location>
</feature>
<dbReference type="AlphaFoldDB" id="A0A8J7U4Z6"/>
<comment type="caution">
    <text evidence="3">The sequence shown here is derived from an EMBL/GenBank/DDBJ whole genome shotgun (WGS) entry which is preliminary data.</text>
</comment>
<evidence type="ECO:0000313" key="4">
    <source>
        <dbReference type="Proteomes" id="UP000664417"/>
    </source>
</evidence>
<gene>
    <name evidence="3" type="ORF">J3U88_10035</name>
</gene>
<keyword evidence="2" id="KW-1133">Transmembrane helix</keyword>
<evidence type="ECO:0000313" key="3">
    <source>
        <dbReference type="EMBL" id="MBO1318801.1"/>
    </source>
</evidence>
<dbReference type="Proteomes" id="UP000664417">
    <property type="component" value="Unassembled WGS sequence"/>
</dbReference>
<evidence type="ECO:0000256" key="2">
    <source>
        <dbReference type="SAM" id="Phobius"/>
    </source>
</evidence>
<keyword evidence="2" id="KW-0812">Transmembrane</keyword>
<name>A0A8J7U4Z6_9BACT</name>
<sequence>MAKPGWYLEKKGKYYGPFSRQKIQQYFDSGKISEETKVSLKADGAGAVPFAQIDNLAPPKKAKKAAAPQPKPAPGKAEPAVAGALPTHFFLQEADRSQGPFELEQLGLLFKTGKIKGDTPVEYPAEDAAAADVSSLLNSFNKPVDRVPQGPVHLLQGSERKGPYDLARVKAMQEAHQIHAQTLIDVADGGQVVMSAHQWLQQMEQARGAVEKTEARAAQRDVSPGEAERPVPKQVAGSPVSRPVPAREPRGVRDLGPPKRSPARVFGMFLILALVSAGVFGVFQGLQIWRAKSGPEPIPEDPKSLRALMRKRALPNFNALVLPVVQNALNIPLKQVKRRHLPEQPISEKAAPGLDYQVFVAEEIRRESRFRVDGPFDYTYLTNPRGFVTAIVIEGPNFHKLWEQQFEETAFAPQAMRLEGPGRIIWRAQFGEAVVIEVHWQKAEQGYQMAFILVKNQAGP</sequence>